<dbReference type="PANTHER" id="PTHR43581:SF4">
    <property type="entry name" value="ATP_GTP PHOSPHATASE"/>
    <property type="match status" value="1"/>
</dbReference>
<evidence type="ECO:0000313" key="4">
    <source>
        <dbReference type="Proteomes" id="UP000004550"/>
    </source>
</evidence>
<feature type="domain" description="OLD protein-like TOPRIM" evidence="2">
    <location>
        <begin position="480"/>
        <end position="545"/>
    </location>
</feature>
<evidence type="ECO:0000259" key="1">
    <source>
        <dbReference type="Pfam" id="PF13175"/>
    </source>
</evidence>
<dbReference type="InterPro" id="IPR027417">
    <property type="entry name" value="P-loop_NTPase"/>
</dbReference>
<dbReference type="RefSeq" id="WP_007682915.1">
    <property type="nucleotide sequence ID" value="NZ_CP013070.1"/>
</dbReference>
<dbReference type="SUPFAM" id="SSF52540">
    <property type="entry name" value="P-loop containing nucleoside triphosphate hydrolases"/>
    <property type="match status" value="1"/>
</dbReference>
<organism evidence="3 4">
    <name type="scientific">Sphingobium indicum (strain DSM 16412 / CCM 7286 / MTCC 6364 / B90A)</name>
    <dbReference type="NCBI Taxonomy" id="861109"/>
    <lineage>
        <taxon>Bacteria</taxon>
        <taxon>Pseudomonadati</taxon>
        <taxon>Pseudomonadota</taxon>
        <taxon>Alphaproteobacteria</taxon>
        <taxon>Sphingomonadales</taxon>
        <taxon>Sphingomonadaceae</taxon>
        <taxon>Sphingobium</taxon>
    </lineage>
</organism>
<gene>
    <name evidence="3" type="ORF">SIDU_16820</name>
</gene>
<name>A0A1L5BT26_SPHIB</name>
<dbReference type="CDD" id="cd01026">
    <property type="entry name" value="TOPRIM_OLD"/>
    <property type="match status" value="1"/>
</dbReference>
<evidence type="ECO:0000313" key="3">
    <source>
        <dbReference type="EMBL" id="APL96039.1"/>
    </source>
</evidence>
<dbReference type="InterPro" id="IPR051396">
    <property type="entry name" value="Bact_Antivir_Def_Nuclease"/>
</dbReference>
<dbReference type="GO" id="GO:0004519">
    <property type="term" value="F:endonuclease activity"/>
    <property type="evidence" value="ECO:0007669"/>
    <property type="project" value="UniProtKB-KW"/>
</dbReference>
<dbReference type="Proteomes" id="UP000004550">
    <property type="component" value="Chromosome"/>
</dbReference>
<keyword evidence="3" id="KW-0255">Endonuclease</keyword>
<dbReference type="KEGG" id="sinb:SIDU_16820"/>
<dbReference type="Gene3D" id="3.40.50.300">
    <property type="entry name" value="P-loop containing nucleotide triphosphate hydrolases"/>
    <property type="match status" value="1"/>
</dbReference>
<sequence length="667" mass="73398">MQLERARIKNFRSLRDVEVEFGAHTALIGGNGAGKSSILKAIEMFYSTSKTCSADDFFGRDQSQPIAIELTFHRLSEQEATAFEDRVRDGKLVVTRIFDQSSSSGRYHGVVPQVADFLAIRAHATATSKRAAYNELRENNPAYAGLPNAGSQAAVDQALLEWEANHPEQLVLLPDDGQFFGFQNNSRGKLQRHTSFVFVPAVREASADAADGKASVIGKLLELLVRSQILQRPDVQAFKATMTEAYQALVSADNMPELGALAGTLTADLRGLYQDAEVSLNWREIGEMPVPLPMADVFLKDDGFGGPVDRQGHGLQRAFIFTLLQHLARTTVPESDDLQPDVNAGEVAPAVAPIPAQAPTLILAIEEPELYQHPTKQRHFADVLRGLSSGTLPGVQGHTQIIFGSHSPMFISMGKADEIRLTRRTPCEDSEFKQCALQALDLSNVAQKLRTGWDKPPEQYTAQTLIPRLHILGAELSEGFFANGVILVEGRSDKAALTATARMLGVSFEAAGIAILSAEGKANLDRPYVIFRELGIPTFILWDCDQQLPEDKRSPAIDLALSKLAKPEQQFQAAPTTDLIADCYAHFEKTLELKLKEDLTPVIHTECLAAACEPFGVHPSKDSQKIPDVVYQMLLRAKELGHESEMLTNLVRAMWRFFRDEEIPQAH</sequence>
<dbReference type="EMBL" id="CP013070">
    <property type="protein sequence ID" value="APL96039.1"/>
    <property type="molecule type" value="Genomic_DNA"/>
</dbReference>
<evidence type="ECO:0000259" key="2">
    <source>
        <dbReference type="Pfam" id="PF20469"/>
    </source>
</evidence>
<dbReference type="InterPro" id="IPR041685">
    <property type="entry name" value="AAA_GajA/Old/RecF-like"/>
</dbReference>
<protein>
    <submittedName>
        <fullName evidence="3">ATP-dependent endonuclease</fullName>
    </submittedName>
</protein>
<proteinExistence type="predicted"/>
<dbReference type="AlphaFoldDB" id="A0A1L5BT26"/>
<keyword evidence="3" id="KW-0540">Nuclease</keyword>
<dbReference type="Pfam" id="PF20469">
    <property type="entry name" value="OLD-like_TOPRIM"/>
    <property type="match status" value="1"/>
</dbReference>
<dbReference type="Pfam" id="PF13175">
    <property type="entry name" value="AAA_15"/>
    <property type="match status" value="1"/>
</dbReference>
<reference evidence="3 4" key="1">
    <citation type="journal article" date="2012" name="J. Bacteriol.">
        <title>Genome sequence of Sphingobium indicum B90A, a hexachlorocyclohexane-degrading bacterium.</title>
        <authorList>
            <person name="Anand S."/>
            <person name="Sangwan N."/>
            <person name="Lata P."/>
            <person name="Kaur J."/>
            <person name="Dua A."/>
            <person name="Singh A.K."/>
            <person name="Verma M."/>
            <person name="Kaur J."/>
            <person name="Khurana J.P."/>
            <person name="Khurana P."/>
            <person name="Mathur S."/>
            <person name="Lal R."/>
        </authorList>
    </citation>
    <scope>NUCLEOTIDE SEQUENCE [LARGE SCALE GENOMIC DNA]</scope>
    <source>
        <strain evidence="4">DSM 16412 / CCM 7286 / MTCC 6364 / B90A</strain>
    </source>
</reference>
<feature type="domain" description="Endonuclease GajA/Old nuclease/RecF-like AAA" evidence="1">
    <location>
        <begin position="1"/>
        <end position="411"/>
    </location>
</feature>
<accession>A0A1L5BT26</accession>
<dbReference type="InterPro" id="IPR034139">
    <property type="entry name" value="TOPRIM_OLD"/>
</dbReference>
<keyword evidence="3" id="KW-0378">Hydrolase</keyword>
<dbReference type="PANTHER" id="PTHR43581">
    <property type="entry name" value="ATP/GTP PHOSPHATASE"/>
    <property type="match status" value="1"/>
</dbReference>